<dbReference type="SUPFAM" id="SSF53850">
    <property type="entry name" value="Periplasmic binding protein-like II"/>
    <property type="match status" value="1"/>
</dbReference>
<evidence type="ECO:0000256" key="1">
    <source>
        <dbReference type="ARBA" id="ARBA00004193"/>
    </source>
</evidence>
<dbReference type="EMBL" id="JRLY01000002">
    <property type="protein sequence ID" value="KGO94398.1"/>
    <property type="molecule type" value="Genomic_DNA"/>
</dbReference>
<dbReference type="Pfam" id="PF03180">
    <property type="entry name" value="Lipoprotein_9"/>
    <property type="match status" value="1"/>
</dbReference>
<evidence type="ECO:0000256" key="5">
    <source>
        <dbReference type="ARBA" id="ARBA00023139"/>
    </source>
</evidence>
<keyword evidence="3" id="KW-0732">Signal</keyword>
<gene>
    <name evidence="9" type="primary">metQ</name>
    <name evidence="9" type="ORF">Q766_05645</name>
</gene>
<dbReference type="eggNOG" id="COG1464">
    <property type="taxonomic scope" value="Bacteria"/>
</dbReference>
<dbReference type="Proteomes" id="UP000030111">
    <property type="component" value="Unassembled WGS sequence"/>
</dbReference>
<evidence type="ECO:0000256" key="2">
    <source>
        <dbReference type="ARBA" id="ARBA00022475"/>
    </source>
</evidence>
<dbReference type="InterPro" id="IPR004872">
    <property type="entry name" value="Lipoprotein_NlpA"/>
</dbReference>
<dbReference type="PIRSF" id="PIRSF002854">
    <property type="entry name" value="MetQ"/>
    <property type="match status" value="1"/>
</dbReference>
<dbReference type="AlphaFoldDB" id="A0A0A2MSF2"/>
<keyword evidence="4" id="KW-0472">Membrane</keyword>
<comment type="similarity">
    <text evidence="7">Belongs to the nlpA lipoprotein family.</text>
</comment>
<dbReference type="FunFam" id="3.40.190.10:FF:000016">
    <property type="entry name" value="Lipoprotein"/>
    <property type="match status" value="1"/>
</dbReference>
<dbReference type="GO" id="GO:0005886">
    <property type="term" value="C:plasma membrane"/>
    <property type="evidence" value="ECO:0007669"/>
    <property type="project" value="UniProtKB-SubCell"/>
</dbReference>
<dbReference type="GO" id="GO:0015821">
    <property type="term" value="P:methionine transport"/>
    <property type="evidence" value="ECO:0007669"/>
    <property type="project" value="UniProtKB-ARBA"/>
</dbReference>
<dbReference type="OrthoDB" id="9812878at2"/>
<dbReference type="CDD" id="cd13598">
    <property type="entry name" value="PBP2_lipoprotein_IlpA_like"/>
    <property type="match status" value="1"/>
</dbReference>
<dbReference type="NCBIfam" id="NF008285">
    <property type="entry name" value="PRK11063.1"/>
    <property type="match status" value="1"/>
</dbReference>
<evidence type="ECO:0000313" key="10">
    <source>
        <dbReference type="Proteomes" id="UP000030111"/>
    </source>
</evidence>
<keyword evidence="6 7" id="KW-0449">Lipoprotein</keyword>
<dbReference type="NCBIfam" id="TIGR00363">
    <property type="entry name" value="MetQ/NlpA family lipoprotein"/>
    <property type="match status" value="1"/>
</dbReference>
<dbReference type="Gene3D" id="3.40.190.10">
    <property type="entry name" value="Periplasmic binding protein-like II"/>
    <property type="match status" value="2"/>
</dbReference>
<evidence type="ECO:0000256" key="4">
    <source>
        <dbReference type="ARBA" id="ARBA00023136"/>
    </source>
</evidence>
<protein>
    <recommendedName>
        <fullName evidence="7">Lipoprotein</fullName>
    </recommendedName>
</protein>
<feature type="lipid moiety-binding region" description="S-diacylglycerol cysteine" evidence="8">
    <location>
        <position position="23"/>
    </location>
</feature>
<evidence type="ECO:0000256" key="3">
    <source>
        <dbReference type="ARBA" id="ARBA00022729"/>
    </source>
</evidence>
<evidence type="ECO:0000256" key="7">
    <source>
        <dbReference type="PIRNR" id="PIRNR002854"/>
    </source>
</evidence>
<sequence length="272" mass="29599">MNALAKLINLTGIIALTLSLTNCSDKKNTDPHFIKVGVASGPELTVAQTAKKVAKEKYGLEVELVSFNDYVIPNEALSQGDIDANAFQHQPYLDEQSKQRGYKLAVVGKTFIYPIAAYSKKIKSLAELKDGSTIIIPNDPTNGGRSLLLLQKNGLLTLKEGVGLLPKVTDITANPKNLKILELEAPQLPRALEDQNVTIAIINNTFASQAGLVPARDALFVEDKDSPYVNLIVTREDNKNAENVKQFVKAWQDAEVEASALKEFKGGAVKGW</sequence>
<dbReference type="PANTHER" id="PTHR30429">
    <property type="entry name" value="D-METHIONINE-BINDING LIPOPROTEIN METQ"/>
    <property type="match status" value="1"/>
</dbReference>
<evidence type="ECO:0000256" key="8">
    <source>
        <dbReference type="PIRSR" id="PIRSR002854-1"/>
    </source>
</evidence>
<organism evidence="9 10">
    <name type="scientific">Flavobacterium subsaxonicum WB 4.1-42 = DSM 21790</name>
    <dbReference type="NCBI Taxonomy" id="1121898"/>
    <lineage>
        <taxon>Bacteria</taxon>
        <taxon>Pseudomonadati</taxon>
        <taxon>Bacteroidota</taxon>
        <taxon>Flavobacteriia</taxon>
        <taxon>Flavobacteriales</taxon>
        <taxon>Flavobacteriaceae</taxon>
        <taxon>Flavobacterium</taxon>
    </lineage>
</organism>
<accession>A0A0A2MSF2</accession>
<proteinExistence type="inferred from homology"/>
<dbReference type="RefSeq" id="WP_026990320.1">
    <property type="nucleotide sequence ID" value="NZ_AUGP01000017.1"/>
</dbReference>
<dbReference type="STRING" id="1121898.GCA_000422725_01439"/>
<reference evidence="9 10" key="1">
    <citation type="submission" date="2013-09" db="EMBL/GenBank/DDBJ databases">
        <authorList>
            <person name="Zeng Z."/>
            <person name="Chen C."/>
        </authorList>
    </citation>
    <scope>NUCLEOTIDE SEQUENCE [LARGE SCALE GENOMIC DNA]</scope>
    <source>
        <strain evidence="9 10">WB 4.1-42</strain>
    </source>
</reference>
<comment type="subcellular location">
    <subcellularLocation>
        <location evidence="1">Cell membrane</location>
        <topology evidence="1">Lipid-anchor</topology>
    </subcellularLocation>
</comment>
<evidence type="ECO:0000313" key="9">
    <source>
        <dbReference type="EMBL" id="KGO94398.1"/>
    </source>
</evidence>
<comment type="caution">
    <text evidence="9">The sequence shown here is derived from an EMBL/GenBank/DDBJ whole genome shotgun (WGS) entry which is preliminary data.</text>
</comment>
<keyword evidence="5" id="KW-0564">Palmitate</keyword>
<name>A0A0A2MSF2_9FLAO</name>
<dbReference type="PANTHER" id="PTHR30429:SF1">
    <property type="entry name" value="D-METHIONINE-BINDING LIPOPROTEIN METQ-RELATED"/>
    <property type="match status" value="1"/>
</dbReference>
<keyword evidence="10" id="KW-1185">Reference proteome</keyword>
<keyword evidence="2" id="KW-1003">Cell membrane</keyword>
<evidence type="ECO:0000256" key="6">
    <source>
        <dbReference type="ARBA" id="ARBA00023288"/>
    </source>
</evidence>